<proteinExistence type="predicted"/>
<evidence type="ECO:0000313" key="2">
    <source>
        <dbReference type="EMBL" id="KAH0545576.1"/>
    </source>
</evidence>
<dbReference type="EMBL" id="JAGHQL010000004">
    <property type="protein sequence ID" value="KAH0545576.1"/>
    <property type="molecule type" value="Genomic_DNA"/>
</dbReference>
<gene>
    <name evidence="2" type="ORF">FGG08_000407</name>
</gene>
<organism evidence="2 3">
    <name type="scientific">Glutinoglossum americanum</name>
    <dbReference type="NCBI Taxonomy" id="1670608"/>
    <lineage>
        <taxon>Eukaryota</taxon>
        <taxon>Fungi</taxon>
        <taxon>Dikarya</taxon>
        <taxon>Ascomycota</taxon>
        <taxon>Pezizomycotina</taxon>
        <taxon>Geoglossomycetes</taxon>
        <taxon>Geoglossales</taxon>
        <taxon>Geoglossaceae</taxon>
        <taxon>Glutinoglossum</taxon>
    </lineage>
</organism>
<feature type="compositionally biased region" description="Polar residues" evidence="1">
    <location>
        <begin position="1"/>
        <end position="11"/>
    </location>
</feature>
<comment type="caution">
    <text evidence="2">The sequence shown here is derived from an EMBL/GenBank/DDBJ whole genome shotgun (WGS) entry which is preliminary data.</text>
</comment>
<name>A0A9P8L3V8_9PEZI</name>
<keyword evidence="3" id="KW-1185">Reference proteome</keyword>
<feature type="region of interest" description="Disordered" evidence="1">
    <location>
        <begin position="1"/>
        <end position="32"/>
    </location>
</feature>
<sequence>MATSEPASTQGAGLGRLNGFLDEEGVGTEEWRSRSLELTSVAAGAGPTPGASGYFRVRYRQLPDVQDSTSWDNQ</sequence>
<accession>A0A9P8L3V8</accession>
<evidence type="ECO:0000256" key="1">
    <source>
        <dbReference type="SAM" id="MobiDB-lite"/>
    </source>
</evidence>
<dbReference type="AlphaFoldDB" id="A0A9P8L3V8"/>
<reference evidence="2" key="1">
    <citation type="submission" date="2021-03" db="EMBL/GenBank/DDBJ databases">
        <title>Comparative genomics and phylogenomic investigation of the class Geoglossomycetes provide insights into ecological specialization and systematics.</title>
        <authorList>
            <person name="Melie T."/>
            <person name="Pirro S."/>
            <person name="Miller A.N."/>
            <person name="Quandt A."/>
        </authorList>
    </citation>
    <scope>NUCLEOTIDE SEQUENCE</scope>
    <source>
        <strain evidence="2">GBOQ0MN5Z8</strain>
    </source>
</reference>
<dbReference type="Proteomes" id="UP000698800">
    <property type="component" value="Unassembled WGS sequence"/>
</dbReference>
<evidence type="ECO:0000313" key="3">
    <source>
        <dbReference type="Proteomes" id="UP000698800"/>
    </source>
</evidence>
<protein>
    <submittedName>
        <fullName evidence="2">Uncharacterized protein</fullName>
    </submittedName>
</protein>